<dbReference type="EMBL" id="RBIR01000002">
    <property type="protein sequence ID" value="RKR20330.1"/>
    <property type="molecule type" value="Genomic_DNA"/>
</dbReference>
<evidence type="ECO:0000256" key="1">
    <source>
        <dbReference type="ARBA" id="ARBA00022676"/>
    </source>
</evidence>
<dbReference type="InterPro" id="IPR028098">
    <property type="entry name" value="Glyco_trans_4-like_N"/>
</dbReference>
<evidence type="ECO:0000313" key="5">
    <source>
        <dbReference type="Proteomes" id="UP000276055"/>
    </source>
</evidence>
<evidence type="ECO:0000259" key="3">
    <source>
        <dbReference type="Pfam" id="PF13439"/>
    </source>
</evidence>
<dbReference type="SUPFAM" id="SSF53756">
    <property type="entry name" value="UDP-Glycosyltransferase/glycogen phosphorylase"/>
    <property type="match status" value="1"/>
</dbReference>
<accession>A0A495ETR4</accession>
<comment type="caution">
    <text evidence="4">The sequence shown here is derived from an EMBL/GenBank/DDBJ whole genome shotgun (WGS) entry which is preliminary data.</text>
</comment>
<feature type="domain" description="Glycosyltransferase subfamily 4-like N-terminal" evidence="3">
    <location>
        <begin position="32"/>
        <end position="141"/>
    </location>
</feature>
<reference evidence="4 5" key="1">
    <citation type="submission" date="2018-10" db="EMBL/GenBank/DDBJ databases">
        <title>Genomic Encyclopedia of Type Strains, Phase IV (KMG-IV): sequencing the most valuable type-strain genomes for metagenomic binning, comparative biology and taxonomic classification.</title>
        <authorList>
            <person name="Goeker M."/>
        </authorList>
    </citation>
    <scope>NUCLEOTIDE SEQUENCE [LARGE SCALE GENOMIC DNA]</scope>
    <source>
        <strain evidence="4 5">DSM 25586</strain>
    </source>
</reference>
<dbReference type="AlphaFoldDB" id="A0A495ETR4"/>
<dbReference type="RefSeq" id="WP_208641878.1">
    <property type="nucleotide sequence ID" value="NZ_RBIR01000002.1"/>
</dbReference>
<keyword evidence="1" id="KW-0328">Glycosyltransferase</keyword>
<dbReference type="Pfam" id="PF13439">
    <property type="entry name" value="Glyco_transf_4"/>
    <property type="match status" value="1"/>
</dbReference>
<name>A0A495ETR4_9MICC</name>
<dbReference type="Gene3D" id="3.40.50.2000">
    <property type="entry name" value="Glycogen Phosphorylase B"/>
    <property type="match status" value="2"/>
</dbReference>
<proteinExistence type="predicted"/>
<dbReference type="Proteomes" id="UP000276055">
    <property type="component" value="Unassembled WGS sequence"/>
</dbReference>
<evidence type="ECO:0000256" key="2">
    <source>
        <dbReference type="ARBA" id="ARBA00022679"/>
    </source>
</evidence>
<protein>
    <submittedName>
        <fullName evidence="4">Glycosyltransferase involved in cell wall biosynthesis</fullName>
    </submittedName>
</protein>
<gene>
    <name evidence="4" type="ORF">C8D78_0963</name>
</gene>
<dbReference type="GO" id="GO:0016757">
    <property type="term" value="F:glycosyltransferase activity"/>
    <property type="evidence" value="ECO:0007669"/>
    <property type="project" value="UniProtKB-KW"/>
</dbReference>
<sequence>MSNEPKVLQFNDCAFVARSMVRAARRAGITWDYLPPEQVRPLSAAPRNPFIAKTRFVPYVARRAAKLLRADVVHVHYGTSARLLRERGMPRRPYVLTLHGSDIRRQWRDPAFHDEIQRAIDGAAHVFFANNDTAENAHAARADAEFLPALVDAAELPAWDPAPEPSVLFVSRWDEDKGVEDQLRLARALRTALGPGIRMLGLNWGPGAHSAAGAGVELLDRMPQAEFHRLVSRAHLTIGQATNNFATSEFEALCMGAPMAALGQRLPRPDDGTTPPVLEGSVEQVIEQVAGALQDPLATANRLGGAAWALPRYDAASYVARLDALYRGIASSGGK</sequence>
<organism evidence="4 5">
    <name type="scientific">Arthrobacter oryzae</name>
    <dbReference type="NCBI Taxonomy" id="409290"/>
    <lineage>
        <taxon>Bacteria</taxon>
        <taxon>Bacillati</taxon>
        <taxon>Actinomycetota</taxon>
        <taxon>Actinomycetes</taxon>
        <taxon>Micrococcales</taxon>
        <taxon>Micrococcaceae</taxon>
        <taxon>Arthrobacter</taxon>
    </lineage>
</organism>
<evidence type="ECO:0000313" key="4">
    <source>
        <dbReference type="EMBL" id="RKR20330.1"/>
    </source>
</evidence>
<keyword evidence="2 4" id="KW-0808">Transferase</keyword>